<name>A0A6J8BBD4_MYTCO</name>
<evidence type="ECO:0000313" key="8">
    <source>
        <dbReference type="EMBL" id="CAC5380923.1"/>
    </source>
</evidence>
<feature type="region of interest" description="Disordered" evidence="4">
    <location>
        <begin position="204"/>
        <end position="232"/>
    </location>
</feature>
<reference evidence="8 9" key="1">
    <citation type="submission" date="2020-06" db="EMBL/GenBank/DDBJ databases">
        <authorList>
            <person name="Li R."/>
            <person name="Bekaert M."/>
        </authorList>
    </citation>
    <scope>NUCLEOTIDE SEQUENCE [LARGE SCALE GENOMIC DNA]</scope>
    <source>
        <strain evidence="9">wild</strain>
    </source>
</reference>
<evidence type="ECO:0000259" key="6">
    <source>
        <dbReference type="Pfam" id="PF25106"/>
    </source>
</evidence>
<keyword evidence="3 5" id="KW-0732">Signal</keyword>
<sequence length="599" mass="66737">MKGIVVSILMTIPILTSAFYTRQSPDRRTYTHESITEVGTLQALSSYIWKNKLKQVGSEISAVEVFYEKDATSKIEMGKSINAIVQAIADTQVEKKDIAYVHCHADQILLAHQHVISCRDKLSQLKNDVVELRKQLGECLYTVQLFYSNTNWVEMYGEVPYEDFGIKGKRLMAVALPEEDTCKDVKNTDLNCGQNIIVKDKLTSGYHHGRGNTKPTRPQGATTGKCSHGGPNDESRKMVAKCGINKETFIERLSPHHYLHRRAYLSAVAATKDFLIMEDTGILSLLGNKTFDEIFHIKTRKDLSLAFVIDYSGSMKEEIAAVKERTIQHVTATIGSDNEPADYVLSLFNDPVTMNEAFVFRDGYEIIKKIDSIKVDGGGDCPEFAADGILKGTIYHTSKEEINVVLDAIIEKTFPVAEVIVDSFEWSLTSDDNTMFVVDSTVTVLKVAVCCPGEDSGVELFYPNGTKETFASRLSRKLVTNRKEVIISLQHPPPGRYNLERSLPYKWSVNITAQSPVKLETEIFEYTESGALPILKGSPIAGKNYTFYVNIYNLGENGTCNDLILTDILGNALFNIPIIQTTTLMAVRCAAIFTTPNQV</sequence>
<evidence type="ECO:0008006" key="10">
    <source>
        <dbReference type="Google" id="ProtNLM"/>
    </source>
</evidence>
<dbReference type="Proteomes" id="UP000507470">
    <property type="component" value="Unassembled WGS sequence"/>
</dbReference>
<dbReference type="InterPro" id="IPR052577">
    <property type="entry name" value="VWA7"/>
</dbReference>
<dbReference type="InterPro" id="IPR036465">
    <property type="entry name" value="vWFA_dom_sf"/>
</dbReference>
<organism evidence="8 9">
    <name type="scientific">Mytilus coruscus</name>
    <name type="common">Sea mussel</name>
    <dbReference type="NCBI Taxonomy" id="42192"/>
    <lineage>
        <taxon>Eukaryota</taxon>
        <taxon>Metazoa</taxon>
        <taxon>Spiralia</taxon>
        <taxon>Lophotrochozoa</taxon>
        <taxon>Mollusca</taxon>
        <taxon>Bivalvia</taxon>
        <taxon>Autobranchia</taxon>
        <taxon>Pteriomorphia</taxon>
        <taxon>Mytilida</taxon>
        <taxon>Mytiloidea</taxon>
        <taxon>Mytilidae</taxon>
        <taxon>Mytilinae</taxon>
        <taxon>Mytilus</taxon>
    </lineage>
</organism>
<dbReference type="OrthoDB" id="6132511at2759"/>
<keyword evidence="9" id="KW-1185">Reference proteome</keyword>
<evidence type="ECO:0000256" key="5">
    <source>
        <dbReference type="SAM" id="SignalP"/>
    </source>
</evidence>
<dbReference type="AlphaFoldDB" id="A0A6J8BBD4"/>
<protein>
    <recommendedName>
        <fullName evidence="10">VWFA domain-containing protein</fullName>
    </recommendedName>
</protein>
<comment type="subcellular location">
    <subcellularLocation>
        <location evidence="1">Secreted</location>
    </subcellularLocation>
</comment>
<evidence type="ECO:0000256" key="3">
    <source>
        <dbReference type="ARBA" id="ARBA00022729"/>
    </source>
</evidence>
<gene>
    <name evidence="8" type="ORF">MCOR_16848</name>
</gene>
<dbReference type="Gene3D" id="3.40.50.410">
    <property type="entry name" value="von Willebrand factor, type A domain"/>
    <property type="match status" value="1"/>
</dbReference>
<feature type="chain" id="PRO_5027016279" description="VWFA domain-containing protein" evidence="5">
    <location>
        <begin position="19"/>
        <end position="599"/>
    </location>
</feature>
<dbReference type="PANTHER" id="PTHR14905:SF21">
    <property type="entry name" value="VWFA DOMAIN-CONTAINING PROTEIN"/>
    <property type="match status" value="1"/>
</dbReference>
<evidence type="ECO:0000256" key="2">
    <source>
        <dbReference type="ARBA" id="ARBA00022525"/>
    </source>
</evidence>
<dbReference type="PANTHER" id="PTHR14905">
    <property type="entry name" value="NG37"/>
    <property type="match status" value="1"/>
</dbReference>
<dbReference type="Pfam" id="PF25106">
    <property type="entry name" value="VWA_4"/>
    <property type="match status" value="1"/>
</dbReference>
<feature type="domain" description="Hemicentin-1-like von Willebrand factor A" evidence="6">
    <location>
        <begin position="304"/>
        <end position="408"/>
    </location>
</feature>
<dbReference type="InterPro" id="IPR056861">
    <property type="entry name" value="HMCN1-like_VWA"/>
</dbReference>
<keyword evidence="2" id="KW-0964">Secreted</keyword>
<evidence type="ECO:0000256" key="4">
    <source>
        <dbReference type="SAM" id="MobiDB-lite"/>
    </source>
</evidence>
<evidence type="ECO:0000313" key="9">
    <source>
        <dbReference type="Proteomes" id="UP000507470"/>
    </source>
</evidence>
<proteinExistence type="predicted"/>
<dbReference type="EMBL" id="CACVKT020002955">
    <property type="protein sequence ID" value="CAC5380923.1"/>
    <property type="molecule type" value="Genomic_DNA"/>
</dbReference>
<evidence type="ECO:0000259" key="7">
    <source>
        <dbReference type="Pfam" id="PF25107"/>
    </source>
</evidence>
<feature type="domain" description="VWA7 N-terminal" evidence="7">
    <location>
        <begin position="66"/>
        <end position="275"/>
    </location>
</feature>
<feature type="compositionally biased region" description="Polar residues" evidence="4">
    <location>
        <begin position="213"/>
        <end position="225"/>
    </location>
</feature>
<dbReference type="SUPFAM" id="SSF53300">
    <property type="entry name" value="vWA-like"/>
    <property type="match status" value="1"/>
</dbReference>
<accession>A0A6J8BBD4</accession>
<evidence type="ECO:0000256" key="1">
    <source>
        <dbReference type="ARBA" id="ARBA00004613"/>
    </source>
</evidence>
<dbReference type="InterPro" id="IPR056862">
    <property type="entry name" value="VWA7_N"/>
</dbReference>
<dbReference type="Pfam" id="PF25107">
    <property type="entry name" value="VWA7_N"/>
    <property type="match status" value="1"/>
</dbReference>
<feature type="signal peptide" evidence="5">
    <location>
        <begin position="1"/>
        <end position="18"/>
    </location>
</feature>